<accession>A0A438MXC6</accession>
<gene>
    <name evidence="2" type="ORF">B0A52_07394</name>
</gene>
<keyword evidence="1" id="KW-0732">Signal</keyword>
<protein>
    <submittedName>
        <fullName evidence="2">Uncharacterized protein</fullName>
    </submittedName>
</protein>
<evidence type="ECO:0000313" key="2">
    <source>
        <dbReference type="EMBL" id="RVX68394.1"/>
    </source>
</evidence>
<reference evidence="2 3" key="1">
    <citation type="submission" date="2017-03" db="EMBL/GenBank/DDBJ databases">
        <title>Genomes of endolithic fungi from Antarctica.</title>
        <authorList>
            <person name="Coleine C."/>
            <person name="Masonjones S."/>
            <person name="Stajich J.E."/>
        </authorList>
    </citation>
    <scope>NUCLEOTIDE SEQUENCE [LARGE SCALE GENOMIC DNA]</scope>
    <source>
        <strain evidence="2 3">CCFEE 6314</strain>
    </source>
</reference>
<dbReference type="EMBL" id="NAJM01000038">
    <property type="protein sequence ID" value="RVX68394.1"/>
    <property type="molecule type" value="Genomic_DNA"/>
</dbReference>
<name>A0A438MXC6_EXOME</name>
<dbReference type="Proteomes" id="UP000288859">
    <property type="component" value="Unassembled WGS sequence"/>
</dbReference>
<organism evidence="2 3">
    <name type="scientific">Exophiala mesophila</name>
    <name type="common">Black yeast-like fungus</name>
    <dbReference type="NCBI Taxonomy" id="212818"/>
    <lineage>
        <taxon>Eukaryota</taxon>
        <taxon>Fungi</taxon>
        <taxon>Dikarya</taxon>
        <taxon>Ascomycota</taxon>
        <taxon>Pezizomycotina</taxon>
        <taxon>Eurotiomycetes</taxon>
        <taxon>Chaetothyriomycetidae</taxon>
        <taxon>Chaetothyriales</taxon>
        <taxon>Herpotrichiellaceae</taxon>
        <taxon>Exophiala</taxon>
    </lineage>
</organism>
<dbReference type="AlphaFoldDB" id="A0A438MXC6"/>
<evidence type="ECO:0000256" key="1">
    <source>
        <dbReference type="SAM" id="SignalP"/>
    </source>
</evidence>
<evidence type="ECO:0000313" key="3">
    <source>
        <dbReference type="Proteomes" id="UP000288859"/>
    </source>
</evidence>
<comment type="caution">
    <text evidence="2">The sequence shown here is derived from an EMBL/GenBank/DDBJ whole genome shotgun (WGS) entry which is preliminary data.</text>
</comment>
<dbReference type="OrthoDB" id="4130492at2759"/>
<feature type="chain" id="PRO_5019441336" evidence="1">
    <location>
        <begin position="26"/>
        <end position="425"/>
    </location>
</feature>
<dbReference type="VEuPathDB" id="FungiDB:PV10_06745"/>
<feature type="signal peptide" evidence="1">
    <location>
        <begin position="1"/>
        <end position="25"/>
    </location>
</feature>
<proteinExistence type="predicted"/>
<sequence>MIMFARSAQSYSILILSIWSCSILAQNSAILTPRWSQDQLNWHADMCRTLQTSRNGLPNGQGKVTWDFLGLNGVLEQYLTRNPPIDDWTGRLYRDELAISPAPGFSCLGENDNCVVATDCGSYDQSTGPWISITLHNFWRLTRAQIKGYDRAIETWDRNNQQLAKAVFTTAFGRNRNEFDVGAFFQGFFTGVSLVMPVLRAGGSFALALRGTIQAGAKQAARSNIRLVLADDPVADGRPFVQSLREAYAPMQADLRAILRGFMDTGITDLFFNPTVRQTVAFLQNGDLLNAITQTDDELIQEAADSIIRQTAANIVADIWSKQGLTLGLLANSQCSDTNICAVDPDGCSEFRFFASDVSPQRCLQIGAGFEFNSDLPFLLRQLKLDFQDISKNAFVCPRPGVFPPQETSIIDFGLPQCAFPLRHD</sequence>